<comment type="caution">
    <text evidence="4">The sequence shown here is derived from an EMBL/GenBank/DDBJ whole genome shotgun (WGS) entry which is preliminary data.</text>
</comment>
<gene>
    <name evidence="4" type="ORF">Dda_0744</name>
</gene>
<dbReference type="SMART" id="SM00033">
    <property type="entry name" value="CH"/>
    <property type="match status" value="1"/>
</dbReference>
<dbReference type="CDD" id="cd05127">
    <property type="entry name" value="RasGAP_IQGAP_like"/>
    <property type="match status" value="1"/>
</dbReference>
<dbReference type="EMBL" id="JAQGDS010000001">
    <property type="protein sequence ID" value="KAJ6264595.1"/>
    <property type="molecule type" value="Genomic_DNA"/>
</dbReference>
<dbReference type="PANTHER" id="PTHR14149">
    <property type="entry name" value="RAS GTPASE-ACTIVATING PROTEIN WITH IQ MOTIF"/>
    <property type="match status" value="1"/>
</dbReference>
<evidence type="ECO:0000259" key="2">
    <source>
        <dbReference type="PROSITE" id="PS50018"/>
    </source>
</evidence>
<keyword evidence="5" id="KW-1185">Reference proteome</keyword>
<dbReference type="InterPro" id="IPR000593">
    <property type="entry name" value="RasGAP_C"/>
</dbReference>
<dbReference type="PROSITE" id="PS50021">
    <property type="entry name" value="CH"/>
    <property type="match status" value="1"/>
</dbReference>
<feature type="domain" description="Ras-GAP" evidence="2">
    <location>
        <begin position="1029"/>
        <end position="1245"/>
    </location>
</feature>
<dbReference type="Pfam" id="PF00307">
    <property type="entry name" value="CH"/>
    <property type="match status" value="1"/>
</dbReference>
<dbReference type="InterPro" id="IPR001936">
    <property type="entry name" value="RasGAP_dom"/>
</dbReference>
<dbReference type="PROSITE" id="PS50096">
    <property type="entry name" value="IQ"/>
    <property type="match status" value="11"/>
</dbReference>
<dbReference type="InterPro" id="IPR001715">
    <property type="entry name" value="CH_dom"/>
</dbReference>
<name>A0AAD6NNN0_DREDA</name>
<dbReference type="GO" id="GO:0051015">
    <property type="term" value="F:actin filament binding"/>
    <property type="evidence" value="ECO:0007669"/>
    <property type="project" value="TreeGrafter"/>
</dbReference>
<protein>
    <submittedName>
        <fullName evidence="4">Uncharacterized protein</fullName>
    </submittedName>
</protein>
<dbReference type="Pfam" id="PF00616">
    <property type="entry name" value="RasGAP"/>
    <property type="match status" value="1"/>
</dbReference>
<organism evidence="4 5">
    <name type="scientific">Drechslerella dactyloides</name>
    <name type="common">Nematode-trapping fungus</name>
    <name type="synonym">Arthrobotrys dactyloides</name>
    <dbReference type="NCBI Taxonomy" id="74499"/>
    <lineage>
        <taxon>Eukaryota</taxon>
        <taxon>Fungi</taxon>
        <taxon>Dikarya</taxon>
        <taxon>Ascomycota</taxon>
        <taxon>Pezizomycotina</taxon>
        <taxon>Orbiliomycetes</taxon>
        <taxon>Orbiliales</taxon>
        <taxon>Orbiliaceae</taxon>
        <taxon>Drechslerella</taxon>
    </lineage>
</organism>
<dbReference type="InterPro" id="IPR036872">
    <property type="entry name" value="CH_dom_sf"/>
</dbReference>
<dbReference type="SUPFAM" id="SSF48350">
    <property type="entry name" value="GTPase activation domain, GAP"/>
    <property type="match status" value="1"/>
</dbReference>
<dbReference type="GO" id="GO:1903479">
    <property type="term" value="P:mitotic actomyosin contractile ring assembly actin filament organization"/>
    <property type="evidence" value="ECO:0007669"/>
    <property type="project" value="TreeGrafter"/>
</dbReference>
<dbReference type="SUPFAM" id="SSF143885">
    <property type="entry name" value="RGC domain-like"/>
    <property type="match status" value="1"/>
</dbReference>
<feature type="compositionally biased region" description="Polar residues" evidence="1">
    <location>
        <begin position="54"/>
        <end position="65"/>
    </location>
</feature>
<dbReference type="GO" id="GO:0005096">
    <property type="term" value="F:GTPase activator activity"/>
    <property type="evidence" value="ECO:0007669"/>
    <property type="project" value="TreeGrafter"/>
</dbReference>
<feature type="compositionally biased region" description="Polar residues" evidence="1">
    <location>
        <begin position="108"/>
        <end position="122"/>
    </location>
</feature>
<evidence type="ECO:0000259" key="3">
    <source>
        <dbReference type="PROSITE" id="PS50021"/>
    </source>
</evidence>
<evidence type="ECO:0000313" key="5">
    <source>
        <dbReference type="Proteomes" id="UP001221413"/>
    </source>
</evidence>
<evidence type="ECO:0000313" key="4">
    <source>
        <dbReference type="EMBL" id="KAJ6264595.1"/>
    </source>
</evidence>
<feature type="domain" description="Calponin-homology (CH)" evidence="3">
    <location>
        <begin position="284"/>
        <end position="390"/>
    </location>
</feature>
<dbReference type="GO" id="GO:0005938">
    <property type="term" value="C:cell cortex"/>
    <property type="evidence" value="ECO:0007669"/>
    <property type="project" value="TreeGrafter"/>
</dbReference>
<dbReference type="SMART" id="SM00323">
    <property type="entry name" value="RasGAP"/>
    <property type="match status" value="1"/>
</dbReference>
<dbReference type="PANTHER" id="PTHR14149:SF14">
    <property type="entry name" value="CALPONIN-HOMOLOGY (CH) DOMAIN-CONTAINING PROTEIN"/>
    <property type="match status" value="1"/>
</dbReference>
<dbReference type="PROSITE" id="PS50018">
    <property type="entry name" value="RAS_GTPASE_ACTIV_2"/>
    <property type="match status" value="1"/>
</dbReference>
<proteinExistence type="predicted"/>
<dbReference type="InterPro" id="IPR000048">
    <property type="entry name" value="IQ_motif_EF-hand-BS"/>
</dbReference>
<dbReference type="CDD" id="cd21206">
    <property type="entry name" value="CH_IQGAP"/>
    <property type="match status" value="1"/>
</dbReference>
<evidence type="ECO:0000256" key="1">
    <source>
        <dbReference type="SAM" id="MobiDB-lite"/>
    </source>
</evidence>
<feature type="region of interest" description="Disordered" evidence="1">
    <location>
        <begin position="106"/>
        <end position="170"/>
    </location>
</feature>
<dbReference type="InterPro" id="IPR008936">
    <property type="entry name" value="Rho_GTPase_activation_prot"/>
</dbReference>
<dbReference type="SUPFAM" id="SSF47576">
    <property type="entry name" value="Calponin-homology domain, CH-domain"/>
    <property type="match status" value="1"/>
</dbReference>
<feature type="compositionally biased region" description="Low complexity" evidence="1">
    <location>
        <begin position="30"/>
        <end position="53"/>
    </location>
</feature>
<feature type="region of interest" description="Disordered" evidence="1">
    <location>
        <begin position="23"/>
        <end position="67"/>
    </location>
</feature>
<dbReference type="Proteomes" id="UP001221413">
    <property type="component" value="Unassembled WGS sequence"/>
</dbReference>
<dbReference type="GO" id="GO:0005516">
    <property type="term" value="F:calmodulin binding"/>
    <property type="evidence" value="ECO:0007669"/>
    <property type="project" value="TreeGrafter"/>
</dbReference>
<accession>A0AAD6NNN0</accession>
<dbReference type="Gene3D" id="1.10.506.10">
    <property type="entry name" value="GTPase Activation - p120gap, domain 1"/>
    <property type="match status" value="1"/>
</dbReference>
<sequence length="1693" mass="193601">MSSSYNMYPSTGNRRNSYLADSSLHNRQPSTSSIASGVSSAYGSNYSSQSNGSIPSRTSTNSSIPSLHRFNTDDLTSSYLSKYSISSIGGAAASHYTTRHHHHDLYSPLQSPAASPTGTPTKTGHYARPLSVTQTPDPASRRLDFSSNNTTPRRDNIQAYYTPTPTPTTDTALSNAISEFTLSDGEGFKRKMTQPRPTSMILTSSTGLTTPADFKALKNSAVSHLRTLSETGEQIVAATAAKDVVGMHGRKAFKKMNLSDGKSNWSSVTWMDTQRKYLKAYEYLCHIGEAKEWIERCIDEEIPPIIQLEDYLRNGITLARVTQVFAPELVPRIFTDPKLQYRHTDNIVRFFKFIRNVELPEVFYFELTDLYDKKNIPKVIYCIHALSYLLLRLGMTDFAIGNLVGQLEFTEEELHSTQRGLDQAGVALPSFRGVGKHFDEEPKETEEERIQRELGEREAEILQLQAAIRGALVRVSLGWMMDDLWACEPEILDLQARIRGMFARSSFAYRFEMNAWTTDMQSLVRGLLMRREMEAKKRFLKRNAQLFARLQAVQRGQQVREQLAEQKKQLERCAPSVTKLQAKIRGALLRHDLNTHLDDVYDSEYDVANFQAQIRGLLMRRAIAEKMAKLRKESRQIAKLQAIVRGMLYRSREASVMNKLQSNPGSWESFQARARGILYRRKQAEMKKRLQTALPAIVELQAASRGALARHGIMGEHDDLYDEEEPLVDLQSIARGFLARKAHKAKTDALQAQVGTVIELQARGRGALLRGTKNLFVAEMITSHAEEVTGLQACIRAALARKAVRHTVEAVYDEEPEIVEVQSLIRGALQRKTFHGKLQHYRQNMDKVIKLQSFVRAKQQGEAYRSLMSGKNPPVGTVKNFVHLLNDSDFDFDEEMDFESKRKTVVQHIRQNELQEQYIEQLDIKIGLLIRNKITLDEVIKYQKMGGHHGVLIGNSDLSSADPFDLKALNKNSRRKLELYQILFFALQTQPIYLSRMFQRVRQVGTAEKDLKRLENLIIGLFGYAQKRREEYYLLKLIGRGIKDELDTCETPQDYLRGNFFWSRLVVNYIRSPRDRKYMRDFLGPIIKGRIIDNDSLDLESNPLQIYMSSINNEELSTGMKSTRRRDITPEEAIRDPSTRQEFVQHLEELRDLCDAVLDAIEENAIRLPYGVRHLAQVSHDALVARFPQEHPDGVLQVVVHFFFLKYFNPVILSPETFGIVDRNLTPAQKKNLTTLSKVLSQMSAGKLFSQGEDVYLQPMNNYMNEAIARLLSIFRGLIQVPNAEKQFDMDEFDDLTSRQKPTLFIKMVDIFALHTMVSREIEYMAPEREDPMRDLVRELGNVKNTELELASVSSSEICLTLDPRLSKVEDPESNIKALFTETKRCVLYIIRVQTGTDLMDILVKPVTEEDEYKWQQVIAEDAADTRRRAAYSDSMPTHHTLSDVSLMTYSELKKTALENVLKLEKTGKITRKNQFQDLLNAIAVDIRTKHRRRVQRQRELEGVKQTLAHLGEKARFLDEKLQSYNDYIEQAMLTLQTKKGYAIDTFRNENLVGSHVLMYFNKNHRKKKTILPFTRQYFHQKELQRSGRVPKFGSYKYSANNLSEKGVLVSMEGHATYEKINFTISSDEVGVFLVEVSQGAMMLPGGSAKIPLDDLLQAQYNNHQFMTLFEGICKLNVNLFLHLLFKKFYKDG</sequence>
<reference evidence="4" key="1">
    <citation type="submission" date="2023-01" db="EMBL/GenBank/DDBJ databases">
        <title>The chitinases involved in constricting ring structure development in the nematode-trapping fungus Drechslerella dactyloides.</title>
        <authorList>
            <person name="Wang R."/>
            <person name="Zhang L."/>
            <person name="Tang P."/>
            <person name="Li S."/>
            <person name="Liang L."/>
        </authorList>
    </citation>
    <scope>NUCLEOTIDE SEQUENCE</scope>
    <source>
        <strain evidence="4">YMF1.00031</strain>
    </source>
</reference>
<dbReference type="SMART" id="SM00015">
    <property type="entry name" value="IQ"/>
    <property type="match status" value="10"/>
</dbReference>
<dbReference type="Pfam" id="PF03836">
    <property type="entry name" value="RasGAP_C"/>
    <property type="match status" value="1"/>
</dbReference>
<dbReference type="Gene3D" id="1.10.418.10">
    <property type="entry name" value="Calponin-like domain"/>
    <property type="match status" value="1"/>
</dbReference>